<organism evidence="1 2">
    <name type="scientific">Citrobacter youngae</name>
    <dbReference type="NCBI Taxonomy" id="133448"/>
    <lineage>
        <taxon>Bacteria</taxon>
        <taxon>Pseudomonadati</taxon>
        <taxon>Pseudomonadota</taxon>
        <taxon>Gammaproteobacteria</taxon>
        <taxon>Enterobacterales</taxon>
        <taxon>Enterobacteriaceae</taxon>
        <taxon>Citrobacter</taxon>
        <taxon>Citrobacter freundii complex</taxon>
    </lineage>
</organism>
<evidence type="ECO:0000313" key="2">
    <source>
        <dbReference type="Proteomes" id="UP000835792"/>
    </source>
</evidence>
<reference evidence="1" key="1">
    <citation type="submission" date="2020-05" db="EMBL/GenBank/DDBJ databases">
        <authorList>
            <person name="Delgado-Blas J."/>
        </authorList>
    </citation>
    <scope>NUCLEOTIDE SEQUENCE</scope>
    <source>
        <strain evidence="1">BB1468</strain>
    </source>
</reference>
<accession>A0ABM8MMP0</accession>
<comment type="caution">
    <text evidence="1">The sequence shown here is derived from an EMBL/GenBank/DDBJ whole genome shotgun (WGS) entry which is preliminary data.</text>
</comment>
<keyword evidence="2" id="KW-1185">Reference proteome</keyword>
<gene>
    <name evidence="1" type="ORF">GHA_03950</name>
</gene>
<proteinExistence type="predicted"/>
<name>A0ABM8MMP0_9ENTR</name>
<sequence>MDVEDEILSPVRSRFSAKNKISLEDALEIEREVLKFLYLTDKKNKKYSCLSVIVDEYWHELIMHTEIYYNYCQKHFGRMIHHFPEEHSTPEKLNSARNSYSKFLGDYEFEFLTPPPVHIWPKPLNQDMPLGCKGCNGCAGPINEI</sequence>
<protein>
    <submittedName>
        <fullName evidence="1">Uncharacterized conserved protein</fullName>
    </submittedName>
</protein>
<dbReference type="Proteomes" id="UP000835792">
    <property type="component" value="Unassembled WGS sequence"/>
</dbReference>
<dbReference type="RefSeq" id="WP_239175655.1">
    <property type="nucleotide sequence ID" value="NZ_CAHPRB010000015.1"/>
</dbReference>
<dbReference type="EMBL" id="CAHPRB010000015">
    <property type="protein sequence ID" value="CAB5597292.1"/>
    <property type="molecule type" value="Genomic_DNA"/>
</dbReference>
<evidence type="ECO:0000313" key="1">
    <source>
        <dbReference type="EMBL" id="CAB5597292.1"/>
    </source>
</evidence>